<organism evidence="2 3">
    <name type="scientific">Pararhodobacter aggregans</name>
    <dbReference type="NCBI Taxonomy" id="404875"/>
    <lineage>
        <taxon>Bacteria</taxon>
        <taxon>Pseudomonadati</taxon>
        <taxon>Pseudomonadota</taxon>
        <taxon>Alphaproteobacteria</taxon>
        <taxon>Rhodobacterales</taxon>
        <taxon>Paracoccaceae</taxon>
        <taxon>Pararhodobacter</taxon>
    </lineage>
</organism>
<name>A0A2T7URC8_9RHOB</name>
<protein>
    <recommendedName>
        <fullName evidence="4">Phage tail protein</fullName>
    </recommendedName>
</protein>
<proteinExistence type="predicted"/>
<dbReference type="Proteomes" id="UP000244810">
    <property type="component" value="Unassembled WGS sequence"/>
</dbReference>
<reference evidence="2 3" key="1">
    <citation type="journal article" date="2011" name="Syst. Appl. Microbiol.">
        <title>Defluviimonas denitrificans gen. nov., sp. nov., and Pararhodobacter aggregans gen. nov., sp. nov., non-phototrophic Rhodobacteraceae from the biofilter of a marine aquaculture.</title>
        <authorList>
            <person name="Foesel B.U."/>
            <person name="Drake H.L."/>
            <person name="Schramm A."/>
        </authorList>
    </citation>
    <scope>NUCLEOTIDE SEQUENCE [LARGE SCALE GENOMIC DNA]</scope>
    <source>
        <strain evidence="2 3">D1-19</strain>
    </source>
</reference>
<evidence type="ECO:0008006" key="4">
    <source>
        <dbReference type="Google" id="ProtNLM"/>
    </source>
</evidence>
<dbReference type="Gene3D" id="2.60.40.2700">
    <property type="match status" value="1"/>
</dbReference>
<evidence type="ECO:0000313" key="3">
    <source>
        <dbReference type="Proteomes" id="UP000244810"/>
    </source>
</evidence>
<dbReference type="Gene3D" id="4.10.410.40">
    <property type="match status" value="1"/>
</dbReference>
<dbReference type="OrthoDB" id="4206561at2"/>
<keyword evidence="3" id="KW-1185">Reference proteome</keyword>
<evidence type="ECO:0000313" key="2">
    <source>
        <dbReference type="EMBL" id="PVE47237.1"/>
    </source>
</evidence>
<evidence type="ECO:0000256" key="1">
    <source>
        <dbReference type="SAM" id="MobiDB-lite"/>
    </source>
</evidence>
<comment type="caution">
    <text evidence="2">The sequence shown here is derived from an EMBL/GenBank/DDBJ whole genome shotgun (WGS) entry which is preliminary data.</text>
</comment>
<gene>
    <name evidence="2" type="ORF">DDE23_13440</name>
</gene>
<feature type="region of interest" description="Disordered" evidence="1">
    <location>
        <begin position="1"/>
        <end position="59"/>
    </location>
</feature>
<dbReference type="EMBL" id="QDDR01000006">
    <property type="protein sequence ID" value="PVE47237.1"/>
    <property type="molecule type" value="Genomic_DNA"/>
</dbReference>
<accession>A0A2T7URC8</accession>
<sequence>MSASSSGVKRGAGTTVRIGRGPNPDWTLLVGTEDSPFPDQTPDDQDTTWQGSPNDTEESIRGMKKVATLPLPLQYVPGSATDLLLTELEEAGSDELIVLEITPNGGASHQWFAYVNSYRATSLTARDKQMAEVVFKVQAKAATVPASAPVNTTLPAISGLAQVGQVLTAWPGNWQPHGALSYQWQEDDGGWTDIAGATAQTYTPVVGQLGNPLRVVVTQTNSLGATAANAVQTAAVIAA</sequence>
<dbReference type="RefSeq" id="WP_107752249.1">
    <property type="nucleotide sequence ID" value="NZ_QBKF01000006.1"/>
</dbReference>
<dbReference type="AlphaFoldDB" id="A0A2T7URC8"/>